<evidence type="ECO:0000313" key="2">
    <source>
        <dbReference type="Proteomes" id="UP001165060"/>
    </source>
</evidence>
<name>A0ABQ6MB41_9STRA</name>
<protein>
    <submittedName>
        <fullName evidence="1">Uncharacterized protein</fullName>
    </submittedName>
</protein>
<proteinExistence type="predicted"/>
<keyword evidence="2" id="KW-1185">Reference proteome</keyword>
<gene>
    <name evidence="1" type="ORF">TeGR_g14346</name>
</gene>
<organism evidence="1 2">
    <name type="scientific">Tetraparma gracilis</name>
    <dbReference type="NCBI Taxonomy" id="2962635"/>
    <lineage>
        <taxon>Eukaryota</taxon>
        <taxon>Sar</taxon>
        <taxon>Stramenopiles</taxon>
        <taxon>Ochrophyta</taxon>
        <taxon>Bolidophyceae</taxon>
        <taxon>Parmales</taxon>
        <taxon>Triparmaceae</taxon>
        <taxon>Tetraparma</taxon>
    </lineage>
</organism>
<comment type="caution">
    <text evidence="1">The sequence shown here is derived from an EMBL/GenBank/DDBJ whole genome shotgun (WGS) entry which is preliminary data.</text>
</comment>
<dbReference type="EMBL" id="BRYB01001309">
    <property type="protein sequence ID" value="GMI22861.1"/>
    <property type="molecule type" value="Genomic_DNA"/>
</dbReference>
<reference evidence="1 2" key="1">
    <citation type="journal article" date="2023" name="Commun. Biol.">
        <title>Genome analysis of Parmales, the sister group of diatoms, reveals the evolutionary specialization of diatoms from phago-mixotrophs to photoautotrophs.</title>
        <authorList>
            <person name="Ban H."/>
            <person name="Sato S."/>
            <person name="Yoshikawa S."/>
            <person name="Yamada K."/>
            <person name="Nakamura Y."/>
            <person name="Ichinomiya M."/>
            <person name="Sato N."/>
            <person name="Blanc-Mathieu R."/>
            <person name="Endo H."/>
            <person name="Kuwata A."/>
            <person name="Ogata H."/>
        </authorList>
    </citation>
    <scope>NUCLEOTIDE SEQUENCE [LARGE SCALE GENOMIC DNA]</scope>
</reference>
<evidence type="ECO:0000313" key="1">
    <source>
        <dbReference type="EMBL" id="GMI22861.1"/>
    </source>
</evidence>
<feature type="non-terminal residue" evidence="1">
    <location>
        <position position="1"/>
    </location>
</feature>
<accession>A0ABQ6MB41</accession>
<dbReference type="Proteomes" id="UP001165060">
    <property type="component" value="Unassembled WGS sequence"/>
</dbReference>
<sequence length="65" mass="7360">YNLGIFSGWAYNEEQFEKFVASGDDFEVERDFEKIGKALNIATARDIGVRSQLVPGEVFKTLMIV</sequence>